<dbReference type="AlphaFoldDB" id="A0ABD0NS01"/>
<feature type="domain" description="IGFBP N-terminal" evidence="3">
    <location>
        <begin position="1"/>
        <end position="58"/>
    </location>
</feature>
<keyword evidence="5" id="KW-1185">Reference proteome</keyword>
<comment type="caution">
    <text evidence="4">The sequence shown here is derived from an EMBL/GenBank/DDBJ whole genome shotgun (WGS) entry which is preliminary data.</text>
</comment>
<reference evidence="4 5" key="1">
    <citation type="submission" date="2024-05" db="EMBL/GenBank/DDBJ databases">
        <title>Genome sequencing and assembly of Indian major carp, Cirrhinus mrigala (Hamilton, 1822).</title>
        <authorList>
            <person name="Mohindra V."/>
            <person name="Chowdhury L.M."/>
            <person name="Lal K."/>
            <person name="Jena J.K."/>
        </authorList>
    </citation>
    <scope>NUCLEOTIDE SEQUENCE [LARGE SCALE GENOMIC DNA]</scope>
    <source>
        <strain evidence="4">CM1030</strain>
        <tissue evidence="4">Blood</tissue>
    </source>
</reference>
<keyword evidence="1" id="KW-0732">Signal</keyword>
<feature type="non-terminal residue" evidence="4">
    <location>
        <position position="1"/>
    </location>
</feature>
<dbReference type="InterPro" id="IPR009030">
    <property type="entry name" value="Growth_fac_rcpt_cys_sf"/>
</dbReference>
<dbReference type="SMART" id="SM00121">
    <property type="entry name" value="IB"/>
    <property type="match status" value="1"/>
</dbReference>
<name>A0ABD0NS01_CIRMR</name>
<dbReference type="EMBL" id="JAMKFB020000020">
    <property type="protein sequence ID" value="KAL0164497.1"/>
    <property type="molecule type" value="Genomic_DNA"/>
</dbReference>
<protein>
    <recommendedName>
        <fullName evidence="3">IGFBP N-terminal domain-containing protein</fullName>
    </recommendedName>
</protein>
<dbReference type="PROSITE" id="PS51323">
    <property type="entry name" value="IGFBP_N_2"/>
    <property type="match status" value="1"/>
</dbReference>
<dbReference type="Pfam" id="PF00219">
    <property type="entry name" value="IGFBP"/>
    <property type="match status" value="1"/>
</dbReference>
<dbReference type="Gene3D" id="4.10.40.20">
    <property type="match status" value="1"/>
</dbReference>
<feature type="non-terminal residue" evidence="4">
    <location>
        <position position="58"/>
    </location>
</feature>
<dbReference type="PANTHER" id="PTHR11348:SF7">
    <property type="entry name" value="CCN FAMILY MEMBER 2"/>
    <property type="match status" value="1"/>
</dbReference>
<dbReference type="Proteomes" id="UP001529510">
    <property type="component" value="Unassembled WGS sequence"/>
</dbReference>
<organism evidence="4 5">
    <name type="scientific">Cirrhinus mrigala</name>
    <name type="common">Mrigala</name>
    <dbReference type="NCBI Taxonomy" id="683832"/>
    <lineage>
        <taxon>Eukaryota</taxon>
        <taxon>Metazoa</taxon>
        <taxon>Chordata</taxon>
        <taxon>Craniata</taxon>
        <taxon>Vertebrata</taxon>
        <taxon>Euteleostomi</taxon>
        <taxon>Actinopterygii</taxon>
        <taxon>Neopterygii</taxon>
        <taxon>Teleostei</taxon>
        <taxon>Ostariophysi</taxon>
        <taxon>Cypriniformes</taxon>
        <taxon>Cyprinidae</taxon>
        <taxon>Labeoninae</taxon>
        <taxon>Labeonini</taxon>
        <taxon>Cirrhinus</taxon>
    </lineage>
</organism>
<evidence type="ECO:0000256" key="2">
    <source>
        <dbReference type="ARBA" id="ARBA00023157"/>
    </source>
</evidence>
<sequence length="58" mass="6205">SAVDNANALILVPDTCGCCRVCAKQLGELCTERDVCDPHKGLYCDYGSPSNRRIGVCT</sequence>
<dbReference type="InterPro" id="IPR000867">
    <property type="entry name" value="IGFBP-like"/>
</dbReference>
<evidence type="ECO:0000256" key="1">
    <source>
        <dbReference type="ARBA" id="ARBA00022729"/>
    </source>
</evidence>
<accession>A0ABD0NS01</accession>
<keyword evidence="2" id="KW-1015">Disulfide bond</keyword>
<gene>
    <name evidence="4" type="ORF">M9458_040250</name>
</gene>
<evidence type="ECO:0000313" key="5">
    <source>
        <dbReference type="Proteomes" id="UP001529510"/>
    </source>
</evidence>
<proteinExistence type="predicted"/>
<evidence type="ECO:0000313" key="4">
    <source>
        <dbReference type="EMBL" id="KAL0164497.1"/>
    </source>
</evidence>
<evidence type="ECO:0000259" key="3">
    <source>
        <dbReference type="PROSITE" id="PS51323"/>
    </source>
</evidence>
<dbReference type="PANTHER" id="PTHR11348">
    <property type="entry name" value="CONNECTIVE TISSUE GROWTH FACTOR-RELATED"/>
    <property type="match status" value="1"/>
</dbReference>
<dbReference type="InterPro" id="IPR050941">
    <property type="entry name" value="CCN"/>
</dbReference>
<dbReference type="SUPFAM" id="SSF57184">
    <property type="entry name" value="Growth factor receptor domain"/>
    <property type="match status" value="1"/>
</dbReference>